<proteinExistence type="predicted"/>
<comment type="caution">
    <text evidence="1">The sequence shown here is derived from an EMBL/GenBank/DDBJ whole genome shotgun (WGS) entry which is preliminary data.</text>
</comment>
<sequence length="148" mass="16449">MSPIPSPPSLSYSPSSMESLSGDRTIWMSTCMDEDMERGPLTHDAVVVCRNKWSVVSPTMLSGCVFEATTVALGPEHAAVIYGLPASSYTPTHLHPSLASCPFWEWDSHKRRPGQMQQMRAHGCSRMRTACLRMIIFPLILTRSLEHS</sequence>
<gene>
    <name evidence="1" type="ORF">MSAN_01899700</name>
</gene>
<evidence type="ECO:0000313" key="1">
    <source>
        <dbReference type="EMBL" id="KAF7345231.1"/>
    </source>
</evidence>
<dbReference type="Proteomes" id="UP000623467">
    <property type="component" value="Unassembled WGS sequence"/>
</dbReference>
<dbReference type="EMBL" id="JACAZH010000020">
    <property type="protein sequence ID" value="KAF7345231.1"/>
    <property type="molecule type" value="Genomic_DNA"/>
</dbReference>
<keyword evidence="2" id="KW-1185">Reference proteome</keyword>
<accession>A0A8H6XRP3</accession>
<reference evidence="1" key="1">
    <citation type="submission" date="2020-05" db="EMBL/GenBank/DDBJ databases">
        <title>Mycena genomes resolve the evolution of fungal bioluminescence.</title>
        <authorList>
            <person name="Tsai I.J."/>
        </authorList>
    </citation>
    <scope>NUCLEOTIDE SEQUENCE</scope>
    <source>
        <strain evidence="1">160909Yilan</strain>
    </source>
</reference>
<evidence type="ECO:0000313" key="2">
    <source>
        <dbReference type="Proteomes" id="UP000623467"/>
    </source>
</evidence>
<protein>
    <submittedName>
        <fullName evidence="1">Uncharacterized protein</fullName>
    </submittedName>
</protein>
<name>A0A8H6XRP3_9AGAR</name>
<organism evidence="1 2">
    <name type="scientific">Mycena sanguinolenta</name>
    <dbReference type="NCBI Taxonomy" id="230812"/>
    <lineage>
        <taxon>Eukaryota</taxon>
        <taxon>Fungi</taxon>
        <taxon>Dikarya</taxon>
        <taxon>Basidiomycota</taxon>
        <taxon>Agaricomycotina</taxon>
        <taxon>Agaricomycetes</taxon>
        <taxon>Agaricomycetidae</taxon>
        <taxon>Agaricales</taxon>
        <taxon>Marasmiineae</taxon>
        <taxon>Mycenaceae</taxon>
        <taxon>Mycena</taxon>
    </lineage>
</organism>
<dbReference type="AlphaFoldDB" id="A0A8H6XRP3"/>